<dbReference type="AlphaFoldDB" id="A0AB39SVU8"/>
<gene>
    <name evidence="3" type="ORF">AB5J54_19175</name>
</gene>
<keyword evidence="2" id="KW-0472">Membrane</keyword>
<keyword evidence="2" id="KW-1133">Transmembrane helix</keyword>
<protein>
    <submittedName>
        <fullName evidence="3">Uncharacterized protein</fullName>
    </submittedName>
</protein>
<name>A0AB39SVU8_9ACTN</name>
<feature type="transmembrane region" description="Helical" evidence="2">
    <location>
        <begin position="26"/>
        <end position="45"/>
    </location>
</feature>
<feature type="region of interest" description="Disordered" evidence="1">
    <location>
        <begin position="76"/>
        <end position="106"/>
    </location>
</feature>
<dbReference type="EMBL" id="CP163444">
    <property type="protein sequence ID" value="XDQ72495.1"/>
    <property type="molecule type" value="Genomic_DNA"/>
</dbReference>
<sequence>MRRWDRAGQPAAELPVRPRRRPSCRLFRALIIVAIAIALGTIGAVVDGLLFLLFIGIVLFVADLIHAAMRMRPLTAASSGDGSESVAPARSWSAHAVEGDGNGYAS</sequence>
<proteinExistence type="predicted"/>
<dbReference type="RefSeq" id="WP_369145134.1">
    <property type="nucleotide sequence ID" value="NZ_CP163444.1"/>
</dbReference>
<evidence type="ECO:0000313" key="3">
    <source>
        <dbReference type="EMBL" id="XDQ72495.1"/>
    </source>
</evidence>
<accession>A0AB39SVU8</accession>
<feature type="transmembrane region" description="Helical" evidence="2">
    <location>
        <begin position="51"/>
        <end position="69"/>
    </location>
</feature>
<keyword evidence="2" id="KW-0812">Transmembrane</keyword>
<evidence type="ECO:0000256" key="2">
    <source>
        <dbReference type="SAM" id="Phobius"/>
    </source>
</evidence>
<reference evidence="3" key="1">
    <citation type="submission" date="2024-07" db="EMBL/GenBank/DDBJ databases">
        <authorList>
            <person name="Yu S.T."/>
        </authorList>
    </citation>
    <scope>NUCLEOTIDE SEQUENCE</scope>
    <source>
        <strain evidence="3">R44</strain>
    </source>
</reference>
<evidence type="ECO:0000256" key="1">
    <source>
        <dbReference type="SAM" id="MobiDB-lite"/>
    </source>
</evidence>
<organism evidence="3">
    <name type="scientific">Streptomyces sp. R44</name>
    <dbReference type="NCBI Taxonomy" id="3238633"/>
    <lineage>
        <taxon>Bacteria</taxon>
        <taxon>Bacillati</taxon>
        <taxon>Actinomycetota</taxon>
        <taxon>Actinomycetes</taxon>
        <taxon>Kitasatosporales</taxon>
        <taxon>Streptomycetaceae</taxon>
        <taxon>Streptomyces</taxon>
    </lineage>
</organism>